<dbReference type="SUPFAM" id="SSF47413">
    <property type="entry name" value="lambda repressor-like DNA-binding domains"/>
    <property type="match status" value="1"/>
</dbReference>
<feature type="domain" description="HTH lacI-type" evidence="4">
    <location>
        <begin position="2"/>
        <end position="56"/>
    </location>
</feature>
<dbReference type="PROSITE" id="PS50932">
    <property type="entry name" value="HTH_LACI_2"/>
    <property type="match status" value="1"/>
</dbReference>
<evidence type="ECO:0000256" key="2">
    <source>
        <dbReference type="ARBA" id="ARBA00023125"/>
    </source>
</evidence>
<dbReference type="Gene3D" id="3.40.50.2300">
    <property type="match status" value="2"/>
</dbReference>
<dbReference type="SUPFAM" id="SSF53822">
    <property type="entry name" value="Periplasmic binding protein-like I"/>
    <property type="match status" value="1"/>
</dbReference>
<evidence type="ECO:0000256" key="1">
    <source>
        <dbReference type="ARBA" id="ARBA00023015"/>
    </source>
</evidence>
<reference evidence="5" key="1">
    <citation type="submission" date="2023-10" db="EMBL/GenBank/DDBJ databases">
        <title>Screening of Alkalihalophilus pseudofirmusBZ-TG-HK211 and Its Alleviation of Salt Stress on Rapeseed Growth.</title>
        <authorList>
            <person name="Zhao B."/>
            <person name="Guo T."/>
        </authorList>
    </citation>
    <scope>NUCLEOTIDE SEQUENCE</scope>
    <source>
        <strain evidence="5">BZ-TG-HK211</strain>
    </source>
</reference>
<accession>A0AAJ2NPG4</accession>
<dbReference type="AlphaFoldDB" id="A0AAJ2NPG4"/>
<comment type="caution">
    <text evidence="5">The sequence shown here is derived from an EMBL/GenBank/DDBJ whole genome shotgun (WGS) entry which is preliminary data.</text>
</comment>
<dbReference type="Gene3D" id="1.10.260.40">
    <property type="entry name" value="lambda repressor-like DNA-binding domains"/>
    <property type="match status" value="1"/>
</dbReference>
<dbReference type="InterPro" id="IPR001761">
    <property type="entry name" value="Peripla_BP/Lac1_sug-bd_dom"/>
</dbReference>
<sequence length="325" mass="37098">MATIREIAKIAQVSVATVSRVLNDHPYVSKEKKRAVHQAIKELNYSRNLKAIQLANKHSNLVGVVLPKIDLPYFSEIVEGLAEEARKLHLQLVLIQSNYETEKEREALELLRGHLMDGIIFCSRAISLTEVRTYQEYGPIILLEDTDQDDFYSISIPHDQAFSYGLEYLHSKGHKKMAIALNRTDGINSKKRIHSYKKMMEQIKEPIRKNWIFDHCLSMEDGVSIVQKYLLLKDKPTAILTTNDQLAAGVILEAAKHQLNIPQDLAVLSFDNQDISKVMDISTIDIPIKEMGSEALKALYKIREGLQPVKKKRELPFKLIERLTV</sequence>
<dbReference type="InterPro" id="IPR000843">
    <property type="entry name" value="HTH_LacI"/>
</dbReference>
<proteinExistence type="predicted"/>
<evidence type="ECO:0000313" key="6">
    <source>
        <dbReference type="Proteomes" id="UP001285636"/>
    </source>
</evidence>
<dbReference type="GO" id="GO:0000976">
    <property type="term" value="F:transcription cis-regulatory region binding"/>
    <property type="evidence" value="ECO:0007669"/>
    <property type="project" value="TreeGrafter"/>
</dbReference>
<keyword evidence="3" id="KW-0804">Transcription</keyword>
<evidence type="ECO:0000259" key="4">
    <source>
        <dbReference type="PROSITE" id="PS50932"/>
    </source>
</evidence>
<protein>
    <submittedName>
        <fullName evidence="5">LacI family DNA-binding transcriptional regulator</fullName>
    </submittedName>
</protein>
<gene>
    <name evidence="5" type="ORF">RYX45_12880</name>
</gene>
<keyword evidence="1" id="KW-0805">Transcription regulation</keyword>
<evidence type="ECO:0000313" key="5">
    <source>
        <dbReference type="EMBL" id="MDV2886078.1"/>
    </source>
</evidence>
<dbReference type="InterPro" id="IPR010982">
    <property type="entry name" value="Lambda_DNA-bd_dom_sf"/>
</dbReference>
<dbReference type="Pfam" id="PF00356">
    <property type="entry name" value="LacI"/>
    <property type="match status" value="1"/>
</dbReference>
<dbReference type="GO" id="GO:0003700">
    <property type="term" value="F:DNA-binding transcription factor activity"/>
    <property type="evidence" value="ECO:0007669"/>
    <property type="project" value="TreeGrafter"/>
</dbReference>
<dbReference type="RefSeq" id="WP_323466954.1">
    <property type="nucleotide sequence ID" value="NZ_CP144224.1"/>
</dbReference>
<dbReference type="Proteomes" id="UP001285636">
    <property type="component" value="Unassembled WGS sequence"/>
</dbReference>
<evidence type="ECO:0000256" key="3">
    <source>
        <dbReference type="ARBA" id="ARBA00023163"/>
    </source>
</evidence>
<dbReference type="Pfam" id="PF00532">
    <property type="entry name" value="Peripla_BP_1"/>
    <property type="match status" value="1"/>
</dbReference>
<dbReference type="InterPro" id="IPR028082">
    <property type="entry name" value="Peripla_BP_I"/>
</dbReference>
<dbReference type="EMBL" id="JAWJAY010000002">
    <property type="protein sequence ID" value="MDV2886078.1"/>
    <property type="molecule type" value="Genomic_DNA"/>
</dbReference>
<name>A0AAJ2NPG4_ALKPS</name>
<dbReference type="PANTHER" id="PTHR30146">
    <property type="entry name" value="LACI-RELATED TRANSCRIPTIONAL REPRESSOR"/>
    <property type="match status" value="1"/>
</dbReference>
<dbReference type="PROSITE" id="PS00356">
    <property type="entry name" value="HTH_LACI_1"/>
    <property type="match status" value="1"/>
</dbReference>
<dbReference type="SMART" id="SM00354">
    <property type="entry name" value="HTH_LACI"/>
    <property type="match status" value="1"/>
</dbReference>
<organism evidence="5 6">
    <name type="scientific">Alkalihalophilus pseudofirmus</name>
    <name type="common">Bacillus pseudofirmus</name>
    <dbReference type="NCBI Taxonomy" id="79885"/>
    <lineage>
        <taxon>Bacteria</taxon>
        <taxon>Bacillati</taxon>
        <taxon>Bacillota</taxon>
        <taxon>Bacilli</taxon>
        <taxon>Bacillales</taxon>
        <taxon>Bacillaceae</taxon>
        <taxon>Alkalihalophilus</taxon>
    </lineage>
</organism>
<keyword evidence="2 5" id="KW-0238">DNA-binding</keyword>
<dbReference type="CDD" id="cd06286">
    <property type="entry name" value="PBP1_CcpB-like"/>
    <property type="match status" value="1"/>
</dbReference>
<dbReference type="PANTHER" id="PTHR30146:SF105">
    <property type="entry name" value="CATABOLITE CONTROL PROTEIN B"/>
    <property type="match status" value="1"/>
</dbReference>
<dbReference type="CDD" id="cd01392">
    <property type="entry name" value="HTH_LacI"/>
    <property type="match status" value="1"/>
</dbReference>